<gene>
    <name evidence="1" type="ORF">QFC24_004974</name>
</gene>
<proteinExistence type="predicted"/>
<name>A0ACC2XC92_9TREE</name>
<protein>
    <submittedName>
        <fullName evidence="1">Uncharacterized protein</fullName>
    </submittedName>
</protein>
<comment type="caution">
    <text evidence="1">The sequence shown here is derived from an EMBL/GenBank/DDBJ whole genome shotgun (WGS) entry which is preliminary data.</text>
</comment>
<accession>A0ACC2XC92</accession>
<sequence length="203" mass="21954">MLSVGAAGLAPPGHNTLFNGISLVGYLVSAFLASSVANYFGTRLRFWIMLSHAIQVILLLVGLILLVTKVIVPRHVVLLVMLASASGVQVAQARTSKVPEVPTAMLSTPIVDLIVDPNLFKLSIFDPSVQPRNRRAAHIFSMVIGSFVGAFMHKASGTVSVMALSIGIKVIVTGGFWMIRSPKEKEARKQRQMSEVGMYIGRR</sequence>
<dbReference type="Proteomes" id="UP001234202">
    <property type="component" value="Unassembled WGS sequence"/>
</dbReference>
<organism evidence="1 2">
    <name type="scientific">Naganishia onofrii</name>
    <dbReference type="NCBI Taxonomy" id="1851511"/>
    <lineage>
        <taxon>Eukaryota</taxon>
        <taxon>Fungi</taxon>
        <taxon>Dikarya</taxon>
        <taxon>Basidiomycota</taxon>
        <taxon>Agaricomycotina</taxon>
        <taxon>Tremellomycetes</taxon>
        <taxon>Filobasidiales</taxon>
        <taxon>Filobasidiaceae</taxon>
        <taxon>Naganishia</taxon>
    </lineage>
</organism>
<dbReference type="EMBL" id="JASBWV010000019">
    <property type="protein sequence ID" value="KAJ9120994.1"/>
    <property type="molecule type" value="Genomic_DNA"/>
</dbReference>
<keyword evidence="2" id="KW-1185">Reference proteome</keyword>
<evidence type="ECO:0000313" key="2">
    <source>
        <dbReference type="Proteomes" id="UP001234202"/>
    </source>
</evidence>
<evidence type="ECO:0000313" key="1">
    <source>
        <dbReference type="EMBL" id="KAJ9120994.1"/>
    </source>
</evidence>
<reference evidence="1" key="1">
    <citation type="submission" date="2023-04" db="EMBL/GenBank/DDBJ databases">
        <title>Draft Genome sequencing of Naganishia species isolated from polar environments using Oxford Nanopore Technology.</title>
        <authorList>
            <person name="Leo P."/>
            <person name="Venkateswaran K."/>
        </authorList>
    </citation>
    <scope>NUCLEOTIDE SEQUENCE</scope>
    <source>
        <strain evidence="1">DBVPG 5303</strain>
    </source>
</reference>